<proteinExistence type="inferred from homology"/>
<evidence type="ECO:0000256" key="1">
    <source>
        <dbReference type="ARBA" id="ARBA00022531"/>
    </source>
</evidence>
<evidence type="ECO:0000256" key="6">
    <source>
        <dbReference type="ARBA" id="ARBA00023136"/>
    </source>
</evidence>
<organism evidence="8">
    <name type="scientific">Pilularia americana</name>
    <name type="common">American pillwort</name>
    <dbReference type="NCBI Taxonomy" id="39634"/>
    <lineage>
        <taxon>Eukaryota</taxon>
        <taxon>Viridiplantae</taxon>
        <taxon>Streptophyta</taxon>
        <taxon>Embryophyta</taxon>
        <taxon>Tracheophyta</taxon>
        <taxon>Polypodiopsida</taxon>
        <taxon>Polypodiidae</taxon>
        <taxon>Salviniales</taxon>
        <taxon>Marsileaceae</taxon>
        <taxon>Pilularia</taxon>
    </lineage>
</organism>
<dbReference type="HAMAP" id="MF_00828">
    <property type="entry name" value="PSI_PsaM"/>
    <property type="match status" value="1"/>
</dbReference>
<keyword evidence="3 7" id="KW-0603">Photosystem I</keyword>
<evidence type="ECO:0000256" key="4">
    <source>
        <dbReference type="ARBA" id="ARBA00022989"/>
    </source>
</evidence>
<dbReference type="AlphaFoldDB" id="A0A2U8LLE0"/>
<dbReference type="NCBIfam" id="TIGR03053">
    <property type="entry name" value="PS_I_psaM"/>
    <property type="match status" value="1"/>
</dbReference>
<evidence type="ECO:0000256" key="3">
    <source>
        <dbReference type="ARBA" id="ARBA00022836"/>
    </source>
</evidence>
<keyword evidence="2 7" id="KW-0812">Transmembrane</keyword>
<reference evidence="8" key="1">
    <citation type="submission" date="2017-03" db="EMBL/GenBank/DDBJ databases">
        <authorList>
            <person name="Afonso C.L."/>
            <person name="Miller P.J."/>
            <person name="Scott M.A."/>
            <person name="Spackman E."/>
            <person name="Goraichik I."/>
            <person name="Dimitrov K.M."/>
            <person name="Suarez D.L."/>
            <person name="Swayne D.E."/>
        </authorList>
    </citation>
    <scope>NUCLEOTIDE SEQUENCE</scope>
</reference>
<evidence type="ECO:0000313" key="8">
    <source>
        <dbReference type="EMBL" id="AWL21528.1"/>
    </source>
</evidence>
<dbReference type="GO" id="GO:0009522">
    <property type="term" value="C:photosystem I"/>
    <property type="evidence" value="ECO:0007669"/>
    <property type="project" value="UniProtKB-KW"/>
</dbReference>
<sequence length="32" mass="3333">MGSISDIQIILALIGAFATSVLAARLAIALYR</sequence>
<gene>
    <name evidence="7 8" type="primary">psaM</name>
</gene>
<evidence type="ECO:0000256" key="2">
    <source>
        <dbReference type="ARBA" id="ARBA00022692"/>
    </source>
</evidence>
<comment type="similarity">
    <text evidence="7">Belongs to the PsaM family.</text>
</comment>
<dbReference type="InterPro" id="IPR010010">
    <property type="entry name" value="PSI_PsaM"/>
</dbReference>
<keyword evidence="1 7" id="KW-0602">Photosynthesis</keyword>
<dbReference type="GO" id="GO:0015979">
    <property type="term" value="P:photosynthesis"/>
    <property type="evidence" value="ECO:0007669"/>
    <property type="project" value="UniProtKB-UniRule"/>
</dbReference>
<dbReference type="SUPFAM" id="SSF81548">
    <property type="entry name" value="Subunit XII of photosystem I reaction centre, PsaM"/>
    <property type="match status" value="1"/>
</dbReference>
<geneLocation type="chloroplast" evidence="8"/>
<keyword evidence="8" id="KW-0934">Plastid</keyword>
<keyword evidence="6 7" id="KW-0472">Membrane</keyword>
<name>A0A2U8LLE0_PILAM</name>
<dbReference type="InterPro" id="IPR037279">
    <property type="entry name" value="PSI_PsaM_sf"/>
</dbReference>
<dbReference type="EMBL" id="KY863504">
    <property type="protein sequence ID" value="AWL21528.1"/>
    <property type="molecule type" value="Genomic_DNA"/>
</dbReference>
<evidence type="ECO:0000256" key="5">
    <source>
        <dbReference type="ARBA" id="ARBA00023078"/>
    </source>
</evidence>
<evidence type="ECO:0000256" key="7">
    <source>
        <dbReference type="HAMAP-Rule" id="MF_00828"/>
    </source>
</evidence>
<dbReference type="Pfam" id="PF07465">
    <property type="entry name" value="PsaM"/>
    <property type="match status" value="1"/>
</dbReference>
<protein>
    <recommendedName>
        <fullName evidence="7">Photosystem I reaction center subunit XII</fullName>
    </recommendedName>
    <alternativeName>
        <fullName evidence="7">PSI-M</fullName>
    </alternativeName>
</protein>
<comment type="subcellular location">
    <subcellularLocation>
        <location evidence="7">Plastid</location>
        <location evidence="7">Chloroplast thylakoid membrane</location>
        <topology evidence="7">Single-pass membrane protein</topology>
    </subcellularLocation>
</comment>
<keyword evidence="8" id="KW-0150">Chloroplast</keyword>
<dbReference type="GO" id="GO:0009535">
    <property type="term" value="C:chloroplast thylakoid membrane"/>
    <property type="evidence" value="ECO:0007669"/>
    <property type="project" value="UniProtKB-SubCell"/>
</dbReference>
<keyword evidence="5 7" id="KW-0793">Thylakoid</keyword>
<keyword evidence="4 7" id="KW-1133">Transmembrane helix</keyword>
<accession>A0A2U8LLE0</accession>